<accession>A0A1G2KZP9</accession>
<dbReference type="CDD" id="cd00009">
    <property type="entry name" value="AAA"/>
    <property type="match status" value="1"/>
</dbReference>
<dbReference type="GO" id="GO:0005524">
    <property type="term" value="F:ATP binding"/>
    <property type="evidence" value="ECO:0007669"/>
    <property type="project" value="InterPro"/>
</dbReference>
<gene>
    <name evidence="2" type="ORF">A3C16_03795</name>
</gene>
<feature type="domain" description="ATPase AAA-type core" evidence="1">
    <location>
        <begin position="23"/>
        <end position="132"/>
    </location>
</feature>
<dbReference type="GO" id="GO:0016887">
    <property type="term" value="F:ATP hydrolysis activity"/>
    <property type="evidence" value="ECO:0007669"/>
    <property type="project" value="InterPro"/>
</dbReference>
<reference evidence="2 3" key="1">
    <citation type="journal article" date="2016" name="Nat. Commun.">
        <title>Thousands of microbial genomes shed light on interconnected biogeochemical processes in an aquifer system.</title>
        <authorList>
            <person name="Anantharaman K."/>
            <person name="Brown C.T."/>
            <person name="Hug L.A."/>
            <person name="Sharon I."/>
            <person name="Castelle C.J."/>
            <person name="Probst A.J."/>
            <person name="Thomas B.C."/>
            <person name="Singh A."/>
            <person name="Wilkins M.J."/>
            <person name="Karaoz U."/>
            <person name="Brodie E.L."/>
            <person name="Williams K.H."/>
            <person name="Hubbard S.S."/>
            <person name="Banfield J.F."/>
        </authorList>
    </citation>
    <scope>NUCLEOTIDE SEQUENCE [LARGE SCALE GENOMIC DNA]</scope>
</reference>
<dbReference type="InterPro" id="IPR003959">
    <property type="entry name" value="ATPase_AAA_core"/>
</dbReference>
<evidence type="ECO:0000259" key="1">
    <source>
        <dbReference type="Pfam" id="PF00004"/>
    </source>
</evidence>
<dbReference type="InterPro" id="IPR027417">
    <property type="entry name" value="P-loop_NTPase"/>
</dbReference>
<dbReference type="EMBL" id="MHQL01000005">
    <property type="protein sequence ID" value="OHA03909.1"/>
    <property type="molecule type" value="Genomic_DNA"/>
</dbReference>
<evidence type="ECO:0000313" key="2">
    <source>
        <dbReference type="EMBL" id="OHA03909.1"/>
    </source>
</evidence>
<dbReference type="SUPFAM" id="SSF52540">
    <property type="entry name" value="P-loop containing nucleoside triphosphate hydrolases"/>
    <property type="match status" value="1"/>
</dbReference>
<evidence type="ECO:0000313" key="3">
    <source>
        <dbReference type="Proteomes" id="UP000177811"/>
    </source>
</evidence>
<dbReference type="Gene3D" id="3.40.50.300">
    <property type="entry name" value="P-loop containing nucleotide triphosphate hydrolases"/>
    <property type="match status" value="1"/>
</dbReference>
<name>A0A1G2KZP9_9BACT</name>
<proteinExistence type="predicted"/>
<dbReference type="Pfam" id="PF00004">
    <property type="entry name" value="AAA"/>
    <property type="match status" value="1"/>
</dbReference>
<dbReference type="Proteomes" id="UP000177811">
    <property type="component" value="Unassembled WGS sequence"/>
</dbReference>
<sequence>MRPKKIPILLKSFLRLPEAPTIFIWGPPGIGKSDIIKQVAAEEGINFIDMRLATRDPSDIKGIPVPRDERTKWFPPEELPKDGRGILFLDELNLAPPLVQASAYQLILNKRVEQYRLPAGWMIITAGNRSDHAAHVYRMAAPLRNRFVHIDFEINVDDWREWAMKNDLAPEVIEFISFRPDLLFKFDPKRDEYAFPTPRSWHFVSRIMKSSLYPSEKDIAEEAIRGAVGAGAAAELRAYIMLKNELPYIDDILEGRSEVVPARPDIACAVVTALSVRAEPRHFNTLLKYSNRLPAEAAVLLAKLLIAKNPEALRQAPLFPAWSRKYANQILT</sequence>
<comment type="caution">
    <text evidence="2">The sequence shown here is derived from an EMBL/GenBank/DDBJ whole genome shotgun (WGS) entry which is preliminary data.</text>
</comment>
<protein>
    <recommendedName>
        <fullName evidence="1">ATPase AAA-type core domain-containing protein</fullName>
    </recommendedName>
</protein>
<organism evidence="2 3">
    <name type="scientific">Candidatus Sungbacteria bacterium RIFCSPHIGHO2_02_FULL_51_29</name>
    <dbReference type="NCBI Taxonomy" id="1802273"/>
    <lineage>
        <taxon>Bacteria</taxon>
        <taxon>Candidatus Sungiibacteriota</taxon>
    </lineage>
</organism>
<dbReference type="AlphaFoldDB" id="A0A1G2KZP9"/>